<dbReference type="Proteomes" id="UP000299102">
    <property type="component" value="Unassembled WGS sequence"/>
</dbReference>
<dbReference type="PANTHER" id="PTHR24373:SF392">
    <property type="entry name" value="NEPHROCAN"/>
    <property type="match status" value="1"/>
</dbReference>
<dbReference type="InterPro" id="IPR032675">
    <property type="entry name" value="LRR_dom_sf"/>
</dbReference>
<comment type="caution">
    <text evidence="5">The sequence shown here is derived from an EMBL/GenBank/DDBJ whole genome shotgun (WGS) entry which is preliminary data.</text>
</comment>
<dbReference type="STRING" id="151549.A0A4C1WBL3"/>
<reference evidence="5 6" key="1">
    <citation type="journal article" date="2019" name="Commun. Biol.">
        <title>The bagworm genome reveals a unique fibroin gene that provides high tensile strength.</title>
        <authorList>
            <person name="Kono N."/>
            <person name="Nakamura H."/>
            <person name="Ohtoshi R."/>
            <person name="Tomita M."/>
            <person name="Numata K."/>
            <person name="Arakawa K."/>
        </authorList>
    </citation>
    <scope>NUCLEOTIDE SEQUENCE [LARGE SCALE GENOMIC DNA]</scope>
</reference>
<dbReference type="GO" id="GO:0005615">
    <property type="term" value="C:extracellular space"/>
    <property type="evidence" value="ECO:0007669"/>
    <property type="project" value="TreeGrafter"/>
</dbReference>
<feature type="signal peptide" evidence="4">
    <location>
        <begin position="1"/>
        <end position="22"/>
    </location>
</feature>
<feature type="chain" id="PRO_5020030390" evidence="4">
    <location>
        <begin position="23"/>
        <end position="486"/>
    </location>
</feature>
<dbReference type="PANTHER" id="PTHR24373">
    <property type="entry name" value="SLIT RELATED LEUCINE-RICH REPEAT NEURONAL PROTEIN"/>
    <property type="match status" value="1"/>
</dbReference>
<dbReference type="AlphaFoldDB" id="A0A4C1WBL3"/>
<dbReference type="InterPro" id="IPR050328">
    <property type="entry name" value="Dev_Immune_Receptor"/>
</dbReference>
<dbReference type="EMBL" id="BGZK01000521">
    <property type="protein sequence ID" value="GBP48290.1"/>
    <property type="molecule type" value="Genomic_DNA"/>
</dbReference>
<sequence length="486" mass="54797">MKNTLLVPAVLLLVGVYAAAQADDKDSGNDNSSTTLAPTNEICKKCDCDNGAVNCSSREINTFFTKLDWEGLKDFKPLHVDLSGNPLRAVTSLVELPIETLNLSRCDIVTIEKASFQHLQKMKTLDLSHNKLTVDKLNPHVFERMTVVEVHYALYRPLYQISHIYCNASVTPLESRVSMVAGDQLISGVSQGRYSPEEFEPLRSMRTLILAYNDLHSLNDDVFEHLPELTELDLSGNPLKFIDHITLIAIASLPMLKVLKLRDCELSEIPSMFLHSPRYLEYLDISSNRLSAVPLELEEATNLVYLNINNNTIVKLEADSEDNPGFPVLPKLEELHMCNMPKLVEVGEGTLGGLQGLKRLHMGFNRALKTIHPKAMAAVDENGEMYDWPHLTEDDSRGKVFRTVKRIPFQLYLQWNNLSEIDSRLVSQWDHLKVIEVGDNPYLCDCSTQWMVDVLVPIVDALKSNSSIHMMWYPTLTVTSIASYAR</sequence>
<evidence type="ECO:0000256" key="4">
    <source>
        <dbReference type="SAM" id="SignalP"/>
    </source>
</evidence>
<organism evidence="5 6">
    <name type="scientific">Eumeta variegata</name>
    <name type="common">Bagworm moth</name>
    <name type="synonym">Eumeta japonica</name>
    <dbReference type="NCBI Taxonomy" id="151549"/>
    <lineage>
        <taxon>Eukaryota</taxon>
        <taxon>Metazoa</taxon>
        <taxon>Ecdysozoa</taxon>
        <taxon>Arthropoda</taxon>
        <taxon>Hexapoda</taxon>
        <taxon>Insecta</taxon>
        <taxon>Pterygota</taxon>
        <taxon>Neoptera</taxon>
        <taxon>Endopterygota</taxon>
        <taxon>Lepidoptera</taxon>
        <taxon>Glossata</taxon>
        <taxon>Ditrysia</taxon>
        <taxon>Tineoidea</taxon>
        <taxon>Psychidae</taxon>
        <taxon>Oiketicinae</taxon>
        <taxon>Eumeta</taxon>
    </lineage>
</organism>
<name>A0A4C1WBL3_EUMVA</name>
<protein>
    <submittedName>
        <fullName evidence="5">TLR4 interactor with leucine rich repeats</fullName>
    </submittedName>
</protein>
<evidence type="ECO:0000256" key="1">
    <source>
        <dbReference type="ARBA" id="ARBA00022614"/>
    </source>
</evidence>
<keyword evidence="3" id="KW-0677">Repeat</keyword>
<dbReference type="PROSITE" id="PS51450">
    <property type="entry name" value="LRR"/>
    <property type="match status" value="1"/>
</dbReference>
<dbReference type="SMART" id="SM00369">
    <property type="entry name" value="LRR_TYP"/>
    <property type="match status" value="7"/>
</dbReference>
<dbReference type="Pfam" id="PF13855">
    <property type="entry name" value="LRR_8"/>
    <property type="match status" value="2"/>
</dbReference>
<evidence type="ECO:0000256" key="2">
    <source>
        <dbReference type="ARBA" id="ARBA00022729"/>
    </source>
</evidence>
<dbReference type="InterPro" id="IPR003591">
    <property type="entry name" value="Leu-rich_rpt_typical-subtyp"/>
</dbReference>
<dbReference type="SUPFAM" id="SSF52058">
    <property type="entry name" value="L domain-like"/>
    <property type="match status" value="1"/>
</dbReference>
<evidence type="ECO:0000256" key="3">
    <source>
        <dbReference type="ARBA" id="ARBA00022737"/>
    </source>
</evidence>
<gene>
    <name evidence="5" type="primary">Tril</name>
    <name evidence="5" type="ORF">EVAR_34783_1</name>
</gene>
<dbReference type="InterPro" id="IPR001611">
    <property type="entry name" value="Leu-rich_rpt"/>
</dbReference>
<keyword evidence="2 4" id="KW-0732">Signal</keyword>
<dbReference type="OrthoDB" id="72369at2759"/>
<keyword evidence="1" id="KW-0433">Leucine-rich repeat</keyword>
<dbReference type="GO" id="GO:0031012">
    <property type="term" value="C:extracellular matrix"/>
    <property type="evidence" value="ECO:0007669"/>
    <property type="project" value="TreeGrafter"/>
</dbReference>
<keyword evidence="6" id="KW-1185">Reference proteome</keyword>
<dbReference type="Gene3D" id="3.80.10.10">
    <property type="entry name" value="Ribonuclease Inhibitor"/>
    <property type="match status" value="2"/>
</dbReference>
<evidence type="ECO:0000313" key="5">
    <source>
        <dbReference type="EMBL" id="GBP48290.1"/>
    </source>
</evidence>
<evidence type="ECO:0000313" key="6">
    <source>
        <dbReference type="Proteomes" id="UP000299102"/>
    </source>
</evidence>
<proteinExistence type="predicted"/>
<accession>A0A4C1WBL3</accession>